<accession>A0A6M3M407</accession>
<organism evidence="1">
    <name type="scientific">viral metagenome</name>
    <dbReference type="NCBI Taxonomy" id="1070528"/>
    <lineage>
        <taxon>unclassified sequences</taxon>
        <taxon>metagenomes</taxon>
        <taxon>organismal metagenomes</taxon>
    </lineage>
</organism>
<proteinExistence type="predicted"/>
<sequence length="52" mass="5968">MADEWAIMDAAGVIYTGTEEEMKGRWNDPDQIYMHNTISGDLLLIEIHGRMK</sequence>
<dbReference type="AlphaFoldDB" id="A0A6M3M407"/>
<gene>
    <name evidence="1" type="ORF">MM171A00966_0005</name>
</gene>
<evidence type="ECO:0000313" key="1">
    <source>
        <dbReference type="EMBL" id="QJA99568.1"/>
    </source>
</evidence>
<name>A0A6M3M407_9ZZZZ</name>
<dbReference type="EMBL" id="MT143657">
    <property type="protein sequence ID" value="QJA99568.1"/>
    <property type="molecule type" value="Genomic_DNA"/>
</dbReference>
<reference evidence="1" key="1">
    <citation type="submission" date="2020-03" db="EMBL/GenBank/DDBJ databases">
        <title>The deep terrestrial virosphere.</title>
        <authorList>
            <person name="Holmfeldt K."/>
            <person name="Nilsson E."/>
            <person name="Simone D."/>
            <person name="Lopez-Fernandez M."/>
            <person name="Wu X."/>
            <person name="de Brujin I."/>
            <person name="Lundin D."/>
            <person name="Andersson A."/>
            <person name="Bertilsson S."/>
            <person name="Dopson M."/>
        </authorList>
    </citation>
    <scope>NUCLEOTIDE SEQUENCE</scope>
    <source>
        <strain evidence="1">MM171A00966</strain>
    </source>
</reference>
<protein>
    <submittedName>
        <fullName evidence="1">Uncharacterized protein</fullName>
    </submittedName>
</protein>